<dbReference type="EMBL" id="JARBJD010000038">
    <property type="protein sequence ID" value="KAK2958418.1"/>
    <property type="molecule type" value="Genomic_DNA"/>
</dbReference>
<reference evidence="1 2" key="1">
    <citation type="journal article" date="2022" name="bioRxiv">
        <title>Genomics of Preaxostyla Flagellates Illuminates Evolutionary Transitions and the Path Towards Mitochondrial Loss.</title>
        <authorList>
            <person name="Novak L.V.F."/>
            <person name="Treitli S.C."/>
            <person name="Pyrih J."/>
            <person name="Halakuc P."/>
            <person name="Pipaliya S.V."/>
            <person name="Vacek V."/>
            <person name="Brzon O."/>
            <person name="Soukal P."/>
            <person name="Eme L."/>
            <person name="Dacks J.B."/>
            <person name="Karnkowska A."/>
            <person name="Elias M."/>
            <person name="Hampl V."/>
        </authorList>
    </citation>
    <scope>NUCLEOTIDE SEQUENCE [LARGE SCALE GENOMIC DNA]</scope>
    <source>
        <strain evidence="1">NAU3</strain>
        <tissue evidence="1">Gut</tissue>
    </source>
</reference>
<keyword evidence="2" id="KW-1185">Reference proteome</keyword>
<sequence>MTATTSSFLPQSSIYPQSRSKVAFDPHRTTSKLMTIALIVVIVFESRRSSNLEFCGLYFASIQRVFISNCELCLAACATQNLRSAVCNTQNLRFNDIEAVVLLFDKLTCPGRGADPALR</sequence>
<evidence type="ECO:0000313" key="2">
    <source>
        <dbReference type="Proteomes" id="UP001281761"/>
    </source>
</evidence>
<evidence type="ECO:0000313" key="1">
    <source>
        <dbReference type="EMBL" id="KAK2958418.1"/>
    </source>
</evidence>
<accession>A0ABQ9Y3Z4</accession>
<protein>
    <submittedName>
        <fullName evidence="1">Uncharacterized protein</fullName>
    </submittedName>
</protein>
<comment type="caution">
    <text evidence="1">The sequence shown here is derived from an EMBL/GenBank/DDBJ whole genome shotgun (WGS) entry which is preliminary data.</text>
</comment>
<proteinExistence type="predicted"/>
<name>A0ABQ9Y3Z4_9EUKA</name>
<organism evidence="1 2">
    <name type="scientific">Blattamonas nauphoetae</name>
    <dbReference type="NCBI Taxonomy" id="2049346"/>
    <lineage>
        <taxon>Eukaryota</taxon>
        <taxon>Metamonada</taxon>
        <taxon>Preaxostyla</taxon>
        <taxon>Oxymonadida</taxon>
        <taxon>Blattamonas</taxon>
    </lineage>
</organism>
<gene>
    <name evidence="1" type="ORF">BLNAU_6688</name>
</gene>
<dbReference type="Proteomes" id="UP001281761">
    <property type="component" value="Unassembled WGS sequence"/>
</dbReference>